<feature type="signal peptide" evidence="2">
    <location>
        <begin position="1"/>
        <end position="19"/>
    </location>
</feature>
<comment type="caution">
    <text evidence="3">The sequence shown here is derived from an EMBL/GenBank/DDBJ whole genome shotgun (WGS) entry which is preliminary data.</text>
</comment>
<evidence type="ECO:0000256" key="2">
    <source>
        <dbReference type="SAM" id="SignalP"/>
    </source>
</evidence>
<dbReference type="AlphaFoldDB" id="A0A8H6RBI8"/>
<feature type="transmembrane region" description="Helical" evidence="1">
    <location>
        <begin position="265"/>
        <end position="284"/>
    </location>
</feature>
<evidence type="ECO:0000313" key="4">
    <source>
        <dbReference type="Proteomes" id="UP000660729"/>
    </source>
</evidence>
<keyword evidence="1" id="KW-0472">Membrane</keyword>
<gene>
    <name evidence="3" type="ORF">HII31_11605</name>
</gene>
<dbReference type="OrthoDB" id="3636584at2759"/>
<sequence length="286" mass="33071">MSLLFTSPLVFSLAKLIYPLPPPIQPPKPKQIQVLALGLPRSGTDSLRTALEILGYNGISHGFEYWLKYPEDGPIYAELAALRKQNSLPKDLKERYFDQVLGRCEAVTDIPAVWFSHELLAAYPDAKVILNRRRDVKDWKRSFAETVLPLMQSWQYWWTSFFDAELFWGMAITLHCHGTELFEGDFERNADRRYVEHYEGLERELERQGRKFLRWGVEDGWEPLCEFLEKDVPVDDFPRANLAAEFAPRAMQRDGERMQNAKRNAVKFLSGVVVLFGAAVWMALAK</sequence>
<reference evidence="3" key="1">
    <citation type="submission" date="2020-04" db="EMBL/GenBank/DDBJ databases">
        <title>Draft genome resource of the tomato pathogen Pseudocercospora fuligena.</title>
        <authorList>
            <person name="Zaccaron A."/>
        </authorList>
    </citation>
    <scope>NUCLEOTIDE SEQUENCE</scope>
    <source>
        <strain evidence="3">PF001</strain>
    </source>
</reference>
<evidence type="ECO:0008006" key="5">
    <source>
        <dbReference type="Google" id="ProtNLM"/>
    </source>
</evidence>
<dbReference type="PANTHER" id="PTHR36978:SF8">
    <property type="entry name" value="NAD DEPENDENT EPIMERASE_DEHYDRATASE"/>
    <property type="match status" value="1"/>
</dbReference>
<dbReference type="Proteomes" id="UP000660729">
    <property type="component" value="Unassembled WGS sequence"/>
</dbReference>
<protein>
    <recommendedName>
        <fullName evidence="5">P-loop containing nucleoside triphosphate hydrolase protein</fullName>
    </recommendedName>
</protein>
<keyword evidence="1" id="KW-0812">Transmembrane</keyword>
<keyword evidence="2" id="KW-0732">Signal</keyword>
<accession>A0A8H6RBI8</accession>
<evidence type="ECO:0000313" key="3">
    <source>
        <dbReference type="EMBL" id="KAF7186996.1"/>
    </source>
</evidence>
<dbReference type="InterPro" id="IPR027417">
    <property type="entry name" value="P-loop_NTPase"/>
</dbReference>
<keyword evidence="1" id="KW-1133">Transmembrane helix</keyword>
<dbReference type="InterPro" id="IPR040632">
    <property type="entry name" value="Sulfotransfer_4"/>
</dbReference>
<dbReference type="SUPFAM" id="SSF52540">
    <property type="entry name" value="P-loop containing nucleoside triphosphate hydrolases"/>
    <property type="match status" value="1"/>
</dbReference>
<name>A0A8H6RBI8_9PEZI</name>
<proteinExistence type="predicted"/>
<organism evidence="3 4">
    <name type="scientific">Pseudocercospora fuligena</name>
    <dbReference type="NCBI Taxonomy" id="685502"/>
    <lineage>
        <taxon>Eukaryota</taxon>
        <taxon>Fungi</taxon>
        <taxon>Dikarya</taxon>
        <taxon>Ascomycota</taxon>
        <taxon>Pezizomycotina</taxon>
        <taxon>Dothideomycetes</taxon>
        <taxon>Dothideomycetidae</taxon>
        <taxon>Mycosphaerellales</taxon>
        <taxon>Mycosphaerellaceae</taxon>
        <taxon>Pseudocercospora</taxon>
    </lineage>
</organism>
<dbReference type="Pfam" id="PF17784">
    <property type="entry name" value="Sulfotransfer_4"/>
    <property type="match status" value="1"/>
</dbReference>
<dbReference type="EMBL" id="JABCIY010000241">
    <property type="protein sequence ID" value="KAF7186996.1"/>
    <property type="molecule type" value="Genomic_DNA"/>
</dbReference>
<dbReference type="Gene3D" id="3.40.50.300">
    <property type="entry name" value="P-loop containing nucleotide triphosphate hydrolases"/>
    <property type="match status" value="1"/>
</dbReference>
<dbReference type="PANTHER" id="PTHR36978">
    <property type="entry name" value="P-LOOP CONTAINING NUCLEOTIDE TRIPHOSPHATE HYDROLASE"/>
    <property type="match status" value="1"/>
</dbReference>
<keyword evidence="4" id="KW-1185">Reference proteome</keyword>
<feature type="chain" id="PRO_5034409302" description="P-loop containing nucleoside triphosphate hydrolase protein" evidence="2">
    <location>
        <begin position="20"/>
        <end position="286"/>
    </location>
</feature>
<evidence type="ECO:0000256" key="1">
    <source>
        <dbReference type="SAM" id="Phobius"/>
    </source>
</evidence>